<accession>A0ABQ9WZA5</accession>
<organism evidence="3 4">
    <name type="scientific">Blattamonas nauphoetae</name>
    <dbReference type="NCBI Taxonomy" id="2049346"/>
    <lineage>
        <taxon>Eukaryota</taxon>
        <taxon>Metamonada</taxon>
        <taxon>Preaxostyla</taxon>
        <taxon>Oxymonadida</taxon>
        <taxon>Blattamonas</taxon>
    </lineage>
</organism>
<feature type="region of interest" description="Disordered" evidence="2">
    <location>
        <begin position="211"/>
        <end position="323"/>
    </location>
</feature>
<sequence>MRSIAFQTFQNFITPTSSKRALLDSTITAQTKTRKLHRADGENLEQNNIAPKGIDGRLIVIKNGKKDCSKVSTSRSFLASYIETADAFGGFGGLTDQMMDNEEPEKRLVLIHNGKKMLKRRDKDPKRSLGRRRMKKITEGKEYSILLSPSYVETKGPGGQTILRGLIGQTVNEEEEQERKEMEELEAQIAAEEERMQEEEAAALVLAASTKKKRKIEPERTRSSVSLRPASKKAKKKGDHDDDADANRMKMAMGGHENRKLTRKGQPDDKKKEEEEERLAREETERLAKLEADRLAKEEAERLAKEEEERLRKEAVESERKRR</sequence>
<evidence type="ECO:0000313" key="3">
    <source>
        <dbReference type="EMBL" id="KAK2944454.1"/>
    </source>
</evidence>
<name>A0ABQ9WZA5_9EUKA</name>
<evidence type="ECO:0000256" key="1">
    <source>
        <dbReference type="SAM" id="Coils"/>
    </source>
</evidence>
<gene>
    <name evidence="3" type="ORF">BLNAU_20629</name>
</gene>
<protein>
    <submittedName>
        <fullName evidence="3">Uncharacterized protein</fullName>
    </submittedName>
</protein>
<dbReference type="Proteomes" id="UP001281761">
    <property type="component" value="Unassembled WGS sequence"/>
</dbReference>
<evidence type="ECO:0000256" key="2">
    <source>
        <dbReference type="SAM" id="MobiDB-lite"/>
    </source>
</evidence>
<reference evidence="3 4" key="1">
    <citation type="journal article" date="2022" name="bioRxiv">
        <title>Genomics of Preaxostyla Flagellates Illuminates Evolutionary Transitions and the Path Towards Mitochondrial Loss.</title>
        <authorList>
            <person name="Novak L.V.F."/>
            <person name="Treitli S.C."/>
            <person name="Pyrih J."/>
            <person name="Halakuc P."/>
            <person name="Pipaliya S.V."/>
            <person name="Vacek V."/>
            <person name="Brzon O."/>
            <person name="Soukal P."/>
            <person name="Eme L."/>
            <person name="Dacks J.B."/>
            <person name="Karnkowska A."/>
            <person name="Elias M."/>
            <person name="Hampl V."/>
        </authorList>
    </citation>
    <scope>NUCLEOTIDE SEQUENCE [LARGE SCALE GENOMIC DNA]</scope>
    <source>
        <strain evidence="3">NAU3</strain>
        <tissue evidence="3">Gut</tissue>
    </source>
</reference>
<evidence type="ECO:0000313" key="4">
    <source>
        <dbReference type="Proteomes" id="UP001281761"/>
    </source>
</evidence>
<feature type="coiled-coil region" evidence="1">
    <location>
        <begin position="168"/>
        <end position="202"/>
    </location>
</feature>
<proteinExistence type="predicted"/>
<dbReference type="EMBL" id="JARBJD010000298">
    <property type="protein sequence ID" value="KAK2944454.1"/>
    <property type="molecule type" value="Genomic_DNA"/>
</dbReference>
<feature type="compositionally biased region" description="Basic and acidic residues" evidence="2">
    <location>
        <begin position="256"/>
        <end position="323"/>
    </location>
</feature>
<comment type="caution">
    <text evidence="3">The sequence shown here is derived from an EMBL/GenBank/DDBJ whole genome shotgun (WGS) entry which is preliminary data.</text>
</comment>
<keyword evidence="4" id="KW-1185">Reference proteome</keyword>
<keyword evidence="1" id="KW-0175">Coiled coil</keyword>